<protein>
    <recommendedName>
        <fullName evidence="3">Gamma-butyrobetaine hydroxylase-like N-terminal domain-containing protein</fullName>
    </recommendedName>
</protein>
<dbReference type="PANTHER" id="PTHR35303">
    <property type="entry name" value="OS02G0197800 PROTEIN"/>
    <property type="match status" value="1"/>
</dbReference>
<dbReference type="Proteomes" id="UP000839052">
    <property type="component" value="Chromosome"/>
</dbReference>
<evidence type="ECO:0000256" key="2">
    <source>
        <dbReference type="ARBA" id="ARBA00023004"/>
    </source>
</evidence>
<dbReference type="InterPro" id="IPR010376">
    <property type="entry name" value="GBBH-like_N"/>
</dbReference>
<dbReference type="PANTHER" id="PTHR35303:SF5">
    <property type="entry name" value="OS02G0197800 PROTEIN"/>
    <property type="match status" value="1"/>
</dbReference>
<proteinExistence type="predicted"/>
<gene>
    <name evidence="4" type="ORF">NTG6680_0696</name>
</gene>
<accession>A0ABM8YWR5</accession>
<evidence type="ECO:0000256" key="1">
    <source>
        <dbReference type="ARBA" id="ARBA00022723"/>
    </source>
</evidence>
<evidence type="ECO:0000313" key="4">
    <source>
        <dbReference type="EMBL" id="CAG9931949.1"/>
    </source>
</evidence>
<keyword evidence="2" id="KW-0408">Iron</keyword>
<dbReference type="EMBL" id="OU912926">
    <property type="protein sequence ID" value="CAG9931949.1"/>
    <property type="molecule type" value="Genomic_DNA"/>
</dbReference>
<dbReference type="InterPro" id="IPR038492">
    <property type="entry name" value="GBBH-like_N_sf"/>
</dbReference>
<dbReference type="Gene3D" id="3.30.2020.30">
    <property type="match status" value="1"/>
</dbReference>
<keyword evidence="5" id="KW-1185">Reference proteome</keyword>
<name>A0ABM8YWR5_9PROT</name>
<dbReference type="Pfam" id="PF06155">
    <property type="entry name" value="GBBH-like_N"/>
    <property type="match status" value="1"/>
</dbReference>
<evidence type="ECO:0000259" key="3">
    <source>
        <dbReference type="Pfam" id="PF06155"/>
    </source>
</evidence>
<evidence type="ECO:0000313" key="5">
    <source>
        <dbReference type="Proteomes" id="UP000839052"/>
    </source>
</evidence>
<feature type="domain" description="Gamma-butyrobetaine hydroxylase-like N-terminal" evidence="3">
    <location>
        <begin position="34"/>
        <end position="117"/>
    </location>
</feature>
<keyword evidence="1" id="KW-0479">Metal-binding</keyword>
<reference evidence="4 5" key="1">
    <citation type="submission" date="2021-10" db="EMBL/GenBank/DDBJ databases">
        <authorList>
            <person name="Koch H."/>
        </authorList>
    </citation>
    <scope>NUCLEOTIDE SEQUENCE [LARGE SCALE GENOMIC DNA]</scope>
    <source>
        <strain evidence="4">6680</strain>
    </source>
</reference>
<sequence>MEHNVLLLHQLFIITLPNKIRVSILMTMLTPTEITLHQQSKLLEIAFDDGSRYRLPYEFLRVHSPSAAVRGHGPSQEVLQVGKQDVNVIDVQPVGSYAIKLTFDDGHNTGLYSWDYLNELGKYQDALWHEYLRKLAEAGESRVPHHSVDILDKSEEVK</sequence>
<organism evidence="4 5">
    <name type="scientific">Candidatus Nitrotoga arctica</name>
    <dbReference type="NCBI Taxonomy" id="453162"/>
    <lineage>
        <taxon>Bacteria</taxon>
        <taxon>Pseudomonadati</taxon>
        <taxon>Pseudomonadota</taxon>
        <taxon>Betaproteobacteria</taxon>
        <taxon>Nitrosomonadales</taxon>
        <taxon>Gallionellaceae</taxon>
        <taxon>Candidatus Nitrotoga</taxon>
    </lineage>
</organism>